<feature type="domain" description="Iron hydrogenase large subunit C-terminal" evidence="2">
    <location>
        <begin position="203"/>
        <end position="247"/>
    </location>
</feature>
<reference evidence="3 4" key="1">
    <citation type="submission" date="2021-06" db="EMBL/GenBank/DDBJ databases">
        <title>Genome sequence of Babesia caballi.</title>
        <authorList>
            <person name="Yamagishi J."/>
            <person name="Kidaka T."/>
            <person name="Ochi A."/>
        </authorList>
    </citation>
    <scope>NUCLEOTIDE SEQUENCE [LARGE SCALE GENOMIC DNA]</scope>
    <source>
        <strain evidence="3">USDA-D6B2</strain>
    </source>
</reference>
<comment type="similarity">
    <text evidence="1">Belongs to the NARF family.</text>
</comment>
<evidence type="ECO:0000259" key="2">
    <source>
        <dbReference type="Pfam" id="PF02906"/>
    </source>
</evidence>
<dbReference type="Gene3D" id="3.40.950.10">
    <property type="entry name" value="Fe-only Hydrogenase (Larger Subunit), Chain L, domain 3"/>
    <property type="match status" value="1"/>
</dbReference>
<dbReference type="PANTHER" id="PTHR11615">
    <property type="entry name" value="NITRATE, FORMATE, IRON DEHYDROGENASE"/>
    <property type="match status" value="1"/>
</dbReference>
<dbReference type="InterPro" id="IPR004108">
    <property type="entry name" value="Fe_hydrogenase_lsu_C"/>
</dbReference>
<dbReference type="Gene3D" id="3.40.50.1780">
    <property type="match status" value="1"/>
</dbReference>
<protein>
    <submittedName>
        <fullName evidence="3">Nuclear prelamin A recognition factor-like, putative</fullName>
    </submittedName>
</protein>
<dbReference type="Pfam" id="PF02906">
    <property type="entry name" value="Fe_hyd_lg_C"/>
    <property type="match status" value="2"/>
</dbReference>
<accession>A0AAV4LW45</accession>
<dbReference type="SUPFAM" id="SSF53920">
    <property type="entry name" value="Fe-only hydrogenase"/>
    <property type="match status" value="1"/>
</dbReference>
<keyword evidence="4" id="KW-1185">Reference proteome</keyword>
<evidence type="ECO:0000313" key="3">
    <source>
        <dbReference type="EMBL" id="GIX64022.1"/>
    </source>
</evidence>
<evidence type="ECO:0000256" key="1">
    <source>
        <dbReference type="ARBA" id="ARBA00006596"/>
    </source>
</evidence>
<name>A0AAV4LW45_BABCB</name>
<dbReference type="GeneID" id="94195503"/>
<dbReference type="InterPro" id="IPR009016">
    <property type="entry name" value="Fe_hydrogenase"/>
</dbReference>
<dbReference type="Proteomes" id="UP001497744">
    <property type="component" value="Unassembled WGS sequence"/>
</dbReference>
<dbReference type="EMBL" id="BPLF01000003">
    <property type="protein sequence ID" value="GIX64022.1"/>
    <property type="molecule type" value="Genomic_DNA"/>
</dbReference>
<organism evidence="3 4">
    <name type="scientific">Babesia caballi</name>
    <dbReference type="NCBI Taxonomy" id="5871"/>
    <lineage>
        <taxon>Eukaryota</taxon>
        <taxon>Sar</taxon>
        <taxon>Alveolata</taxon>
        <taxon>Apicomplexa</taxon>
        <taxon>Aconoidasida</taxon>
        <taxon>Piroplasmida</taxon>
        <taxon>Babesiidae</taxon>
        <taxon>Babesia</taxon>
    </lineage>
</organism>
<dbReference type="AlphaFoldDB" id="A0AAV4LW45"/>
<gene>
    <name evidence="3" type="ORF">BcabD6B2_34570</name>
</gene>
<feature type="domain" description="Iron hydrogenase large subunit C-terminal" evidence="2">
    <location>
        <begin position="292"/>
        <end position="494"/>
    </location>
</feature>
<comment type="caution">
    <text evidence="3">The sequence shown here is derived from an EMBL/GenBank/DDBJ whole genome shotgun (WGS) entry which is preliminary data.</text>
</comment>
<dbReference type="InterPro" id="IPR050340">
    <property type="entry name" value="Cytosolic_Fe-S_CAF"/>
</dbReference>
<sequence>MFSSAVKIDELNDYLNLSEECVLPVGKSGEAYEVKQRNQGGKAPNRLEPATTDAETHRIVVGLSDCMTCSGCLTSSEDIILKDRGYDDIARKIGRAEFAAVSIAPQTAFMFAATYDVTYRTAFRKLAYLLRRLGAKRVYTMDVAEAVALHEAKAEFREAISAVLEPGARLRMQKGDPLTADDIDHGLIGTDEGGPESEVDHPSLPIIAGHCPGWTTYAEKNLDASIVSKISKVASSQQIQGALIKTLGVLEHAADHIQGCVDYQDSPFGSRFRALEEILRRAGAHVKYNNLRVTPVYHVATAPCYDKKIEAAHTQADLNLTNIYKRAGAHSDSGDVKLVDDVLSSADLQKIMQQHNLDFRTMPQAELDHVFSGKQAFLFSNLFQQHLPFPCSDGTYLRPGMKNSQSGGFAEEIMRFAAESIFQTGEVPEFTKTINADYQEATLKVGGRSVLTFVLAYGFRNVQNIVQKLKRRSGPGHLGYVEVMACPGGCFNGAGQVLVPPPRSPGYFEALLGRLDRGVAVEPTEKARQLYHSSSKYVDTGERTDVKAITATVIPTFSSLIGADLIAAHVRQRVASAKGSVASLKW</sequence>
<dbReference type="RefSeq" id="XP_067716091.1">
    <property type="nucleotide sequence ID" value="XM_067859990.1"/>
</dbReference>
<proteinExistence type="inferred from homology"/>
<evidence type="ECO:0000313" key="4">
    <source>
        <dbReference type="Proteomes" id="UP001497744"/>
    </source>
</evidence>